<gene>
    <name evidence="2" type="ORF">PGLA1383_LOCUS29520</name>
</gene>
<evidence type="ECO:0000313" key="2">
    <source>
        <dbReference type="EMBL" id="CAE8611727.1"/>
    </source>
</evidence>
<dbReference type="EMBL" id="CAJNNV010025040">
    <property type="protein sequence ID" value="CAE8611727.1"/>
    <property type="molecule type" value="Genomic_DNA"/>
</dbReference>
<proteinExistence type="predicted"/>
<organism evidence="2 3">
    <name type="scientific">Polarella glacialis</name>
    <name type="common">Dinoflagellate</name>
    <dbReference type="NCBI Taxonomy" id="89957"/>
    <lineage>
        <taxon>Eukaryota</taxon>
        <taxon>Sar</taxon>
        <taxon>Alveolata</taxon>
        <taxon>Dinophyceae</taxon>
        <taxon>Suessiales</taxon>
        <taxon>Suessiaceae</taxon>
        <taxon>Polarella</taxon>
    </lineage>
</organism>
<feature type="region of interest" description="Disordered" evidence="1">
    <location>
        <begin position="42"/>
        <end position="64"/>
    </location>
</feature>
<comment type="caution">
    <text evidence="2">The sequence shown here is derived from an EMBL/GenBank/DDBJ whole genome shotgun (WGS) entry which is preliminary data.</text>
</comment>
<feature type="region of interest" description="Disordered" evidence="1">
    <location>
        <begin position="482"/>
        <end position="523"/>
    </location>
</feature>
<dbReference type="PANTHER" id="PTHR13270:SF14">
    <property type="entry name" value="SEX DETERMINATION AND DOSAGE COMPENSATION PROTEIN SDC-2"/>
    <property type="match status" value="1"/>
</dbReference>
<feature type="region of interest" description="Disordered" evidence="1">
    <location>
        <begin position="555"/>
        <end position="696"/>
    </location>
</feature>
<dbReference type="AlphaFoldDB" id="A0A813FMA0"/>
<reference evidence="2" key="1">
    <citation type="submission" date="2021-02" db="EMBL/GenBank/DDBJ databases">
        <authorList>
            <person name="Dougan E. K."/>
            <person name="Rhodes N."/>
            <person name="Thang M."/>
            <person name="Chan C."/>
        </authorList>
    </citation>
    <scope>NUCLEOTIDE SEQUENCE</scope>
</reference>
<feature type="compositionally biased region" description="Acidic residues" evidence="1">
    <location>
        <begin position="483"/>
        <end position="514"/>
    </location>
</feature>
<protein>
    <submittedName>
        <fullName evidence="2">Uncharacterized protein</fullName>
    </submittedName>
</protein>
<name>A0A813FMA0_POLGL</name>
<feature type="compositionally biased region" description="Acidic residues" evidence="1">
    <location>
        <begin position="650"/>
        <end position="665"/>
    </location>
</feature>
<sequence length="696" mass="75471">MQPLSLTTTTPTTITTTTMESCFFASHEWRLPGAGVRQFASQLPYRQQQQQQQRQRQQQRQQQREQQQQQQRQQQQQQQRQQQQQQRQQRQQHTKLAKLAWYACVACRLPTVQGGAAFWEAQQEFSAPAHISREAVATCPPGSAHMTGGIEGGGCRCGYGYGGRLRWDLAAGAYLGKCTRTACPAGASPGAYAGVCACDPPATGQLVWMSQDDAGAQAAKDAEAVAEAHFSGSCVRAPCPQNSTSAGTGGVGLLQCCCIAGQVGGFIWQPALRRFIGECIEANPCEPGFSGANMVAVPVPEIAKWLGCAAEKFSIEVRMAGQCSLVPCPAHAAFSQEAGLCECVPPYNGTRLHWKPAPVRTYGGSCEPNYLCPPHAVHRRILVGVVRTRLACVCVGGYAGGSTIFDFWGNRRLKQGLEQKLHFVSLAFPAFNNNKNQKSASSTFAAAWSTVSKWRVPLGACRVGLFVGLFACVVLKAQTADPDALDDDDPEHWDLNEDLDDDISDESETDESDEKYDPKYGETEEFVVLRDPLQDSSYGASSSFHQASFYDDLQASEDKDEGSRLVQPDPDDPASNEELQESQLDGVAAGSVLQEEELQESQLDGVTADSVLQEEELQESQLDGVTADSVLQEEELQESQLNGVAADSVLQEEEELMPDLEELEGSDGAFEGSEPGLQLAPPLPPPSETPPPVDSL</sequence>
<dbReference type="Proteomes" id="UP000654075">
    <property type="component" value="Unassembled WGS sequence"/>
</dbReference>
<evidence type="ECO:0000256" key="1">
    <source>
        <dbReference type="SAM" id="MobiDB-lite"/>
    </source>
</evidence>
<feature type="compositionally biased region" description="Pro residues" evidence="1">
    <location>
        <begin position="681"/>
        <end position="696"/>
    </location>
</feature>
<keyword evidence="3" id="KW-1185">Reference proteome</keyword>
<evidence type="ECO:0000313" key="3">
    <source>
        <dbReference type="Proteomes" id="UP000654075"/>
    </source>
</evidence>
<dbReference type="OrthoDB" id="426660at2759"/>
<feature type="compositionally biased region" description="Acidic residues" evidence="1">
    <location>
        <begin position="569"/>
        <end position="580"/>
    </location>
</feature>
<feature type="compositionally biased region" description="Low complexity" evidence="1">
    <location>
        <begin position="46"/>
        <end position="64"/>
    </location>
</feature>
<dbReference type="PANTHER" id="PTHR13270">
    <property type="entry name" value="PROTEIN C20ORF116-RELATED"/>
    <property type="match status" value="1"/>
</dbReference>
<accession>A0A813FMA0</accession>